<feature type="transmembrane region" description="Helical" evidence="1">
    <location>
        <begin position="45"/>
        <end position="64"/>
    </location>
</feature>
<organism evidence="2 3">
    <name type="scientific">Roseovarius ramblicola</name>
    <dbReference type="NCBI Taxonomy" id="2022336"/>
    <lineage>
        <taxon>Bacteria</taxon>
        <taxon>Pseudomonadati</taxon>
        <taxon>Pseudomonadota</taxon>
        <taxon>Alphaproteobacteria</taxon>
        <taxon>Rhodobacterales</taxon>
        <taxon>Roseobacteraceae</taxon>
        <taxon>Roseovarius</taxon>
    </lineage>
</organism>
<evidence type="ECO:0000256" key="1">
    <source>
        <dbReference type="SAM" id="Phobius"/>
    </source>
</evidence>
<keyword evidence="1" id="KW-1133">Transmembrane helix</keyword>
<dbReference type="Pfam" id="PF03203">
    <property type="entry name" value="MerC"/>
    <property type="match status" value="1"/>
</dbReference>
<evidence type="ECO:0000313" key="2">
    <source>
        <dbReference type="EMBL" id="MFB9148989.1"/>
    </source>
</evidence>
<name>A0ABV5HY27_9RHOB</name>
<dbReference type="InterPro" id="IPR004891">
    <property type="entry name" value="Mercury-R_MerC"/>
</dbReference>
<reference evidence="2 3" key="1">
    <citation type="submission" date="2024-09" db="EMBL/GenBank/DDBJ databases">
        <authorList>
            <person name="Sun Q."/>
            <person name="Mori K."/>
        </authorList>
    </citation>
    <scope>NUCLEOTIDE SEQUENCE [LARGE SCALE GENOMIC DNA]</scope>
    <source>
        <strain evidence="2 3">CECT 9424</strain>
    </source>
</reference>
<protein>
    <submittedName>
        <fullName evidence="2">MerC family mercury resistance protein</fullName>
    </submittedName>
</protein>
<keyword evidence="1" id="KW-0472">Membrane</keyword>
<gene>
    <name evidence="2" type="ORF">ACFFU4_04410</name>
</gene>
<proteinExistence type="predicted"/>
<keyword evidence="3" id="KW-1185">Reference proteome</keyword>
<sequence>MTDKTSRRGLAPLATALSLAACYGTLAAVALLGALGVGIALNEAVWAGAIVLFAALAVAALALRWRRHGRVLPVVLAFAGLALIAFAMYVSYSLPTELGGFALLCLGTWADWRGGRA</sequence>
<dbReference type="PROSITE" id="PS51257">
    <property type="entry name" value="PROKAR_LIPOPROTEIN"/>
    <property type="match status" value="1"/>
</dbReference>
<dbReference type="RefSeq" id="WP_377067439.1">
    <property type="nucleotide sequence ID" value="NZ_JBHMEC010000008.1"/>
</dbReference>
<feature type="transmembrane region" description="Helical" evidence="1">
    <location>
        <begin position="12"/>
        <end position="39"/>
    </location>
</feature>
<dbReference type="EMBL" id="JBHMEC010000008">
    <property type="protein sequence ID" value="MFB9148989.1"/>
    <property type="molecule type" value="Genomic_DNA"/>
</dbReference>
<dbReference type="Proteomes" id="UP001589670">
    <property type="component" value="Unassembled WGS sequence"/>
</dbReference>
<comment type="caution">
    <text evidence="2">The sequence shown here is derived from an EMBL/GenBank/DDBJ whole genome shotgun (WGS) entry which is preliminary data.</text>
</comment>
<accession>A0ABV5HY27</accession>
<evidence type="ECO:0000313" key="3">
    <source>
        <dbReference type="Proteomes" id="UP001589670"/>
    </source>
</evidence>
<feature type="transmembrane region" description="Helical" evidence="1">
    <location>
        <begin position="71"/>
        <end position="92"/>
    </location>
</feature>
<keyword evidence="1" id="KW-0812">Transmembrane</keyword>